<keyword evidence="7" id="KW-0449">Lipoprotein</keyword>
<dbReference type="PANTHER" id="PTHR35789">
    <property type="entry name" value="SPORE GERMINATION PROTEIN B3"/>
    <property type="match status" value="1"/>
</dbReference>
<dbReference type="EMBL" id="BMFR01000025">
    <property type="protein sequence ID" value="GGG87050.1"/>
    <property type="molecule type" value="Genomic_DNA"/>
</dbReference>
<protein>
    <submittedName>
        <fullName evidence="11">Germination protein GerYC</fullName>
    </submittedName>
</protein>
<reference evidence="11" key="2">
    <citation type="submission" date="2020-09" db="EMBL/GenBank/DDBJ databases">
        <authorList>
            <person name="Sun Q."/>
            <person name="Zhou Y."/>
        </authorList>
    </citation>
    <scope>NUCLEOTIDE SEQUENCE</scope>
    <source>
        <strain evidence="11">CGMCC 1.12754</strain>
    </source>
</reference>
<reference evidence="11" key="1">
    <citation type="journal article" date="2014" name="Int. J. Syst. Evol. Microbiol.">
        <title>Complete genome sequence of Corynebacterium casei LMG S-19264T (=DSM 44701T), isolated from a smear-ripened cheese.</title>
        <authorList>
            <consortium name="US DOE Joint Genome Institute (JGI-PGF)"/>
            <person name="Walter F."/>
            <person name="Albersmeier A."/>
            <person name="Kalinowski J."/>
            <person name="Ruckert C."/>
        </authorList>
    </citation>
    <scope>NUCLEOTIDE SEQUENCE</scope>
    <source>
        <strain evidence="11">CGMCC 1.12754</strain>
    </source>
</reference>
<dbReference type="Pfam" id="PF05504">
    <property type="entry name" value="Spore_GerAC"/>
    <property type="match status" value="1"/>
</dbReference>
<dbReference type="Proteomes" id="UP000622860">
    <property type="component" value="Unassembled WGS sequence"/>
</dbReference>
<keyword evidence="12" id="KW-1185">Reference proteome</keyword>
<keyword evidence="8" id="KW-1133">Transmembrane helix</keyword>
<evidence type="ECO:0000259" key="10">
    <source>
        <dbReference type="Pfam" id="PF25198"/>
    </source>
</evidence>
<evidence type="ECO:0000256" key="7">
    <source>
        <dbReference type="ARBA" id="ARBA00023288"/>
    </source>
</evidence>
<dbReference type="Pfam" id="PF25198">
    <property type="entry name" value="Spore_GerAC_N"/>
    <property type="match status" value="1"/>
</dbReference>
<organism evidence="11 12">
    <name type="scientific">Virgibacillus oceani</name>
    <dbReference type="NCBI Taxonomy" id="1479511"/>
    <lineage>
        <taxon>Bacteria</taxon>
        <taxon>Bacillati</taxon>
        <taxon>Bacillota</taxon>
        <taxon>Bacilli</taxon>
        <taxon>Bacillales</taxon>
        <taxon>Bacillaceae</taxon>
        <taxon>Virgibacillus</taxon>
    </lineage>
</organism>
<accession>A0A917HQC5</accession>
<keyword evidence="5 8" id="KW-0472">Membrane</keyword>
<dbReference type="InterPro" id="IPR046953">
    <property type="entry name" value="Spore_GerAC-like_C"/>
</dbReference>
<evidence type="ECO:0000256" key="1">
    <source>
        <dbReference type="ARBA" id="ARBA00004635"/>
    </source>
</evidence>
<evidence type="ECO:0000256" key="6">
    <source>
        <dbReference type="ARBA" id="ARBA00023139"/>
    </source>
</evidence>
<proteinExistence type="inferred from homology"/>
<dbReference type="GO" id="GO:0009847">
    <property type="term" value="P:spore germination"/>
    <property type="evidence" value="ECO:0007669"/>
    <property type="project" value="InterPro"/>
</dbReference>
<evidence type="ECO:0000313" key="11">
    <source>
        <dbReference type="EMBL" id="GGG87050.1"/>
    </source>
</evidence>
<gene>
    <name evidence="11" type="primary">gerAC</name>
    <name evidence="11" type="ORF">GCM10011398_36090</name>
</gene>
<evidence type="ECO:0000256" key="8">
    <source>
        <dbReference type="SAM" id="Phobius"/>
    </source>
</evidence>
<feature type="domain" description="Spore germination GerAC-like C-terminal" evidence="9">
    <location>
        <begin position="199"/>
        <end position="346"/>
    </location>
</feature>
<sequence length="356" mass="40640">MPLKYVAFFILIFVSITINFTMPKRIIDKIQMITVAGYDYVDENTLKGTIATPIFLQKGEIQDILYTDDASMIYDLDTKLNTEASEDLENGKLAVVLFNEELAKHGVKDYTDFLLREPSIGSGLYLAVTEGSTNELLSSIKSMKGAGVYLSDLIKHNIQSQKHPDTNLKTFTYSLECETCDPFLPYFRMVDGKPKIDAIALFKKDTYIDQIPIEDSFVFNLLNGDIENGDYVLERKEFKAAIQNIDTDRKVIVNQQNGSINILLDIEIIGVIREYTGNRVLRDKGKIKKDLEKELHKKAEEMIKNFQEKNIDPIGIKEQIRSKIRALTIKQINDQYPAITINMHITYTNLESGTRR</sequence>
<dbReference type="RefSeq" id="WP_188456771.1">
    <property type="nucleotide sequence ID" value="NZ_BMFR01000025.1"/>
</dbReference>
<dbReference type="GO" id="GO:0016020">
    <property type="term" value="C:membrane"/>
    <property type="evidence" value="ECO:0007669"/>
    <property type="project" value="UniProtKB-SubCell"/>
</dbReference>
<dbReference type="InterPro" id="IPR057336">
    <property type="entry name" value="GerAC_N"/>
</dbReference>
<keyword evidence="3" id="KW-0309">Germination</keyword>
<evidence type="ECO:0000256" key="5">
    <source>
        <dbReference type="ARBA" id="ARBA00023136"/>
    </source>
</evidence>
<dbReference type="InterPro" id="IPR038501">
    <property type="entry name" value="Spore_GerAC_C_sf"/>
</dbReference>
<feature type="domain" description="Spore germination protein N-terminal" evidence="10">
    <location>
        <begin position="24"/>
        <end position="188"/>
    </location>
</feature>
<evidence type="ECO:0000256" key="2">
    <source>
        <dbReference type="ARBA" id="ARBA00007886"/>
    </source>
</evidence>
<dbReference type="InterPro" id="IPR008844">
    <property type="entry name" value="Spore_GerAC-like"/>
</dbReference>
<name>A0A917HQC5_9BACI</name>
<comment type="caution">
    <text evidence="11">The sequence shown here is derived from an EMBL/GenBank/DDBJ whole genome shotgun (WGS) entry which is preliminary data.</text>
</comment>
<evidence type="ECO:0000256" key="4">
    <source>
        <dbReference type="ARBA" id="ARBA00022729"/>
    </source>
</evidence>
<evidence type="ECO:0000313" key="12">
    <source>
        <dbReference type="Proteomes" id="UP000622860"/>
    </source>
</evidence>
<dbReference type="AlphaFoldDB" id="A0A917HQC5"/>
<comment type="similarity">
    <text evidence="2">Belongs to the GerABKC lipoprotein family.</text>
</comment>
<evidence type="ECO:0000256" key="3">
    <source>
        <dbReference type="ARBA" id="ARBA00022544"/>
    </source>
</evidence>
<keyword evidence="6" id="KW-0564">Palmitate</keyword>
<dbReference type="NCBIfam" id="TIGR02887">
    <property type="entry name" value="spore_ger_x_C"/>
    <property type="match status" value="1"/>
</dbReference>
<dbReference type="Gene3D" id="3.30.300.210">
    <property type="entry name" value="Nutrient germinant receptor protein C, domain 3"/>
    <property type="match status" value="1"/>
</dbReference>
<comment type="subcellular location">
    <subcellularLocation>
        <location evidence="1">Membrane</location>
        <topology evidence="1">Lipid-anchor</topology>
    </subcellularLocation>
</comment>
<evidence type="ECO:0000259" key="9">
    <source>
        <dbReference type="Pfam" id="PF05504"/>
    </source>
</evidence>
<feature type="transmembrane region" description="Helical" evidence="8">
    <location>
        <begin position="6"/>
        <end position="22"/>
    </location>
</feature>
<keyword evidence="8" id="KW-0812">Transmembrane</keyword>
<keyword evidence="4" id="KW-0732">Signal</keyword>
<dbReference type="PANTHER" id="PTHR35789:SF1">
    <property type="entry name" value="SPORE GERMINATION PROTEIN B3"/>
    <property type="match status" value="1"/>
</dbReference>